<evidence type="ECO:0000256" key="2">
    <source>
        <dbReference type="ARBA" id="ARBA00022737"/>
    </source>
</evidence>
<keyword evidence="2" id="KW-0677">Repeat</keyword>
<reference evidence="4 5" key="1">
    <citation type="journal article" date="2024" name="Plant J.">
        <title>Genome sequences and population genomics reveal climatic adaptation and genomic divergence between two closely related sweetgum species.</title>
        <authorList>
            <person name="Xu W.Q."/>
            <person name="Ren C.Q."/>
            <person name="Zhang X.Y."/>
            <person name="Comes H.P."/>
            <person name="Liu X.H."/>
            <person name="Li Y.G."/>
            <person name="Kettle C.J."/>
            <person name="Jalonen R."/>
            <person name="Gaisberger H."/>
            <person name="Ma Y.Z."/>
            <person name="Qiu Y.X."/>
        </authorList>
    </citation>
    <scope>NUCLEOTIDE SEQUENCE [LARGE SCALE GENOMIC DNA]</scope>
    <source>
        <strain evidence="4">Hangzhou</strain>
    </source>
</reference>
<sequence length="109" mass="12293">MVTAQSVVEIMIQRGVEPNTVTYTTLMDGYCLRGQIDEALKVIDVMLHKGCSPHVMNYNILINGYCKIKKIDEAMSLFQEMLAKDLFLILLACGGWGDFGLHKSFLMRC</sequence>
<dbReference type="PANTHER" id="PTHR46128:SF358">
    <property type="entry name" value="TETRATRICOPEPTIDE REPEAT (TPR)-LIKE SUPERFAMILY PROTEIN"/>
    <property type="match status" value="1"/>
</dbReference>
<proteinExistence type="inferred from homology"/>
<dbReference type="InterPro" id="IPR011990">
    <property type="entry name" value="TPR-like_helical_dom_sf"/>
</dbReference>
<evidence type="ECO:0000313" key="4">
    <source>
        <dbReference type="EMBL" id="KAK9292206.1"/>
    </source>
</evidence>
<dbReference type="PROSITE" id="PS51375">
    <property type="entry name" value="PPR"/>
    <property type="match status" value="2"/>
</dbReference>
<dbReference type="Pfam" id="PF12854">
    <property type="entry name" value="PPR_1"/>
    <property type="match status" value="2"/>
</dbReference>
<comment type="caution">
    <text evidence="4">The sequence shown here is derived from an EMBL/GenBank/DDBJ whole genome shotgun (WGS) entry which is preliminary data.</text>
</comment>
<dbReference type="PANTHER" id="PTHR46128">
    <property type="entry name" value="MITOCHONDRIAL GROUP I INTRON SPLICING FACTOR CCM1"/>
    <property type="match status" value="1"/>
</dbReference>
<comment type="similarity">
    <text evidence="1">Belongs to the PPR family. P subfamily.</text>
</comment>
<dbReference type="Gene3D" id="1.25.40.10">
    <property type="entry name" value="Tetratricopeptide repeat domain"/>
    <property type="match status" value="1"/>
</dbReference>
<feature type="repeat" description="PPR" evidence="3">
    <location>
        <begin position="19"/>
        <end position="53"/>
    </location>
</feature>
<dbReference type="AlphaFoldDB" id="A0AAP0S7J8"/>
<dbReference type="Proteomes" id="UP001415857">
    <property type="component" value="Unassembled WGS sequence"/>
</dbReference>
<name>A0AAP0S7J8_LIQFO</name>
<evidence type="ECO:0000256" key="1">
    <source>
        <dbReference type="ARBA" id="ARBA00007626"/>
    </source>
</evidence>
<dbReference type="InterPro" id="IPR002885">
    <property type="entry name" value="PPR_rpt"/>
</dbReference>
<organism evidence="4 5">
    <name type="scientific">Liquidambar formosana</name>
    <name type="common">Formosan gum</name>
    <dbReference type="NCBI Taxonomy" id="63359"/>
    <lineage>
        <taxon>Eukaryota</taxon>
        <taxon>Viridiplantae</taxon>
        <taxon>Streptophyta</taxon>
        <taxon>Embryophyta</taxon>
        <taxon>Tracheophyta</taxon>
        <taxon>Spermatophyta</taxon>
        <taxon>Magnoliopsida</taxon>
        <taxon>eudicotyledons</taxon>
        <taxon>Gunneridae</taxon>
        <taxon>Pentapetalae</taxon>
        <taxon>Saxifragales</taxon>
        <taxon>Altingiaceae</taxon>
        <taxon>Liquidambar</taxon>
    </lineage>
</organism>
<dbReference type="InterPro" id="IPR050872">
    <property type="entry name" value="PPR_P_subfamily"/>
</dbReference>
<dbReference type="NCBIfam" id="TIGR00756">
    <property type="entry name" value="PPR"/>
    <property type="match status" value="2"/>
</dbReference>
<evidence type="ECO:0000256" key="3">
    <source>
        <dbReference type="PROSITE-ProRule" id="PRU00708"/>
    </source>
</evidence>
<feature type="repeat" description="PPR" evidence="3">
    <location>
        <begin position="54"/>
        <end position="88"/>
    </location>
</feature>
<gene>
    <name evidence="4" type="ORF">L1049_020168</name>
</gene>
<protein>
    <recommendedName>
        <fullName evidence="6">Pentatricopeptide repeat-containing protein</fullName>
    </recommendedName>
</protein>
<evidence type="ECO:0008006" key="6">
    <source>
        <dbReference type="Google" id="ProtNLM"/>
    </source>
</evidence>
<dbReference type="EMBL" id="JBBPBK010000001">
    <property type="protein sequence ID" value="KAK9292206.1"/>
    <property type="molecule type" value="Genomic_DNA"/>
</dbReference>
<keyword evidence="5" id="KW-1185">Reference proteome</keyword>
<accession>A0AAP0S7J8</accession>
<evidence type="ECO:0000313" key="5">
    <source>
        <dbReference type="Proteomes" id="UP001415857"/>
    </source>
</evidence>